<evidence type="ECO:0000256" key="1">
    <source>
        <dbReference type="ARBA" id="ARBA00023015"/>
    </source>
</evidence>
<dbReference type="InterPro" id="IPR009057">
    <property type="entry name" value="Homeodomain-like_sf"/>
</dbReference>
<dbReference type="OrthoDB" id="509229at2"/>
<keyword evidence="2 4" id="KW-0238">DNA-binding</keyword>
<sequence>MSYQMIKDAALDLFATHGYEGTSLAMLADQVGIKKQSIYAHFKGKDDIFLQVLKETFDRELELDQAYLTEHFHQPLARYLWHALEDFIYRFHHEYRLKFWLRTTFFPPSHLYEEVVRYQLDYIDQVDTYYLQRFIHAYDQQEITQDPKIATLAFSSLLDSISVELVYGGEARTNRKLHAAWQVFWLGITNQTQQP</sequence>
<dbReference type="SUPFAM" id="SSF46689">
    <property type="entry name" value="Homeodomain-like"/>
    <property type="match status" value="1"/>
</dbReference>
<dbReference type="PRINTS" id="PR00455">
    <property type="entry name" value="HTHTETR"/>
</dbReference>
<dbReference type="AlphaFoldDB" id="A0A366EEL8"/>
<dbReference type="GO" id="GO:0003700">
    <property type="term" value="F:DNA-binding transcription factor activity"/>
    <property type="evidence" value="ECO:0007669"/>
    <property type="project" value="TreeGrafter"/>
</dbReference>
<dbReference type="Gene3D" id="1.10.10.60">
    <property type="entry name" value="Homeodomain-like"/>
    <property type="match status" value="1"/>
</dbReference>
<gene>
    <name evidence="6" type="ORF">DES48_103241</name>
</gene>
<evidence type="ECO:0000313" key="7">
    <source>
        <dbReference type="Proteomes" id="UP000252254"/>
    </source>
</evidence>
<feature type="DNA-binding region" description="H-T-H motif" evidence="4">
    <location>
        <begin position="23"/>
        <end position="42"/>
    </location>
</feature>
<accession>A0A366EEL8</accession>
<evidence type="ECO:0000313" key="6">
    <source>
        <dbReference type="EMBL" id="RBO99914.1"/>
    </source>
</evidence>
<dbReference type="InterPro" id="IPR050109">
    <property type="entry name" value="HTH-type_TetR-like_transc_reg"/>
</dbReference>
<proteinExistence type="predicted"/>
<dbReference type="PANTHER" id="PTHR30055:SF238">
    <property type="entry name" value="MYCOFACTOCIN BIOSYNTHESIS TRANSCRIPTIONAL REGULATOR MFTR-RELATED"/>
    <property type="match status" value="1"/>
</dbReference>
<comment type="caution">
    <text evidence="6">The sequence shown here is derived from an EMBL/GenBank/DDBJ whole genome shotgun (WGS) entry which is preliminary data.</text>
</comment>
<feature type="domain" description="HTH tetR-type" evidence="5">
    <location>
        <begin position="1"/>
        <end position="60"/>
    </location>
</feature>
<protein>
    <submittedName>
        <fullName evidence="6">TetR family transcriptional regulator</fullName>
    </submittedName>
</protein>
<evidence type="ECO:0000256" key="2">
    <source>
        <dbReference type="ARBA" id="ARBA00023125"/>
    </source>
</evidence>
<dbReference type="Gene3D" id="1.10.357.10">
    <property type="entry name" value="Tetracycline Repressor, domain 2"/>
    <property type="match status" value="1"/>
</dbReference>
<dbReference type="EMBL" id="QNRI01000003">
    <property type="protein sequence ID" value="RBO99914.1"/>
    <property type="molecule type" value="Genomic_DNA"/>
</dbReference>
<reference evidence="6 7" key="1">
    <citation type="submission" date="2018-06" db="EMBL/GenBank/DDBJ databases">
        <title>Genomic Encyclopedia of Type Strains, Phase IV (KMG-IV): sequencing the most valuable type-strain genomes for metagenomic binning, comparative biology and taxonomic classification.</title>
        <authorList>
            <person name="Goeker M."/>
        </authorList>
    </citation>
    <scope>NUCLEOTIDE SEQUENCE [LARGE SCALE GENOMIC DNA]</scope>
    <source>
        <strain evidence="6 7">DSM 15140</strain>
    </source>
</reference>
<dbReference type="Proteomes" id="UP000252254">
    <property type="component" value="Unassembled WGS sequence"/>
</dbReference>
<keyword evidence="7" id="KW-1185">Reference proteome</keyword>
<dbReference type="GO" id="GO:0000976">
    <property type="term" value="F:transcription cis-regulatory region binding"/>
    <property type="evidence" value="ECO:0007669"/>
    <property type="project" value="TreeGrafter"/>
</dbReference>
<dbReference type="STRING" id="200904.GCA_900168775_00090"/>
<keyword evidence="3" id="KW-0804">Transcription</keyword>
<dbReference type="PANTHER" id="PTHR30055">
    <property type="entry name" value="HTH-TYPE TRANSCRIPTIONAL REGULATOR RUTR"/>
    <property type="match status" value="1"/>
</dbReference>
<evidence type="ECO:0000256" key="3">
    <source>
        <dbReference type="ARBA" id="ARBA00023163"/>
    </source>
</evidence>
<dbReference type="InterPro" id="IPR001647">
    <property type="entry name" value="HTH_TetR"/>
</dbReference>
<evidence type="ECO:0000256" key="4">
    <source>
        <dbReference type="PROSITE-ProRule" id="PRU00335"/>
    </source>
</evidence>
<keyword evidence="1" id="KW-0805">Transcription regulation</keyword>
<dbReference type="Pfam" id="PF00440">
    <property type="entry name" value="TetR_N"/>
    <property type="match status" value="1"/>
</dbReference>
<evidence type="ECO:0000259" key="5">
    <source>
        <dbReference type="PROSITE" id="PS50977"/>
    </source>
</evidence>
<dbReference type="RefSeq" id="WP_113868095.1">
    <property type="nucleotide sequence ID" value="NZ_BAABQN010000004.1"/>
</dbReference>
<name>A0A366EEL8_9BACI</name>
<organism evidence="6 7">
    <name type="scientific">Paraliobacillus ryukyuensis</name>
    <dbReference type="NCBI Taxonomy" id="200904"/>
    <lineage>
        <taxon>Bacteria</taxon>
        <taxon>Bacillati</taxon>
        <taxon>Bacillota</taxon>
        <taxon>Bacilli</taxon>
        <taxon>Bacillales</taxon>
        <taxon>Bacillaceae</taxon>
        <taxon>Paraliobacillus</taxon>
    </lineage>
</organism>
<dbReference type="PROSITE" id="PS50977">
    <property type="entry name" value="HTH_TETR_2"/>
    <property type="match status" value="1"/>
</dbReference>